<proteinExistence type="predicted"/>
<feature type="compositionally biased region" description="Polar residues" evidence="1">
    <location>
        <begin position="258"/>
        <end position="267"/>
    </location>
</feature>
<feature type="compositionally biased region" description="Acidic residues" evidence="1">
    <location>
        <begin position="681"/>
        <end position="697"/>
    </location>
</feature>
<dbReference type="eggNOG" id="ENOG502R8BV">
    <property type="taxonomic scope" value="Eukaryota"/>
</dbReference>
<feature type="region of interest" description="Disordered" evidence="1">
    <location>
        <begin position="525"/>
        <end position="594"/>
    </location>
</feature>
<evidence type="ECO:0000313" key="2">
    <source>
        <dbReference type="EMBL" id="EFW99644.1"/>
    </source>
</evidence>
<dbReference type="AlphaFoldDB" id="F0XS00"/>
<dbReference type="GeneID" id="25981621"/>
<feature type="region of interest" description="Disordered" evidence="1">
    <location>
        <begin position="258"/>
        <end position="281"/>
    </location>
</feature>
<protein>
    <submittedName>
        <fullName evidence="2">Uncharacterized protein</fullName>
    </submittedName>
</protein>
<sequence>MPISGLDRLERLFSRKKHAASRPSAGADRTKGNAHVLVSPAYAAPAACIGRGFPRPSFICPKAIRMIPRDDSGPNSRPSTAGRGQARPNTALSTVSEQDGDFNPYGRFRSVDAAFAPSASSITIAVSRDGSICASNSCPPTPQRSASLRERRKVSIATLRGMQPMLSRLSAATTTSSDEISPTTTLRSTSPVLYRAQLPPQMKLQLGEFQDLQSYSFQSTADTPPPSDRDEIAYMDRRPVSPSTVIYHLPTVQSSVSTIAGQPTPVSSPKMPATSISTPTATWQEDEDYMERPLLQRDSVCSVVLEQASSGADVEPSLTWPPVARRISQMAHRPDSLRINRQLPVERAPLSAGSVLKEPNLGEFLSLSDEDIAESESAIQTVASAAKEAKTANKEPATPLQSRHKPTQSALATSEPQRPPASVSPPLILRSRRFFREAPPSKPPSFQAPPLPLPLPIPTMVLGERAASPKSPSGAQTPACQLRMSTAVEIARIASHYKFDLAYIATIWPKNMAILDGAMASTADGQTPFPMSPPSSVSSSGLAKRMARSNSRASRMSNHSSCSSVRTTGSNDTVRSSATESVGPGSPAPMGPQSGLEAQLLAAYGLATVKAPYSLSAPTHARMLNTKRWLRFNESNARVSEFSMGYGCAFYQGHVPVVANSKRRHEQLERRGAYYRRPSAEDCDADTEQDDREDSDGDSGSATPRPTRMAHSSSSKPNNRGIVFVAYRRKGTGEDMAAGSGGPENEDDNLDALYGDVEKLVGRILDFHTMQQRQKQLDMLRAVPGLADDFLAAALGVEKRCGPSPTERLAADVAVQA</sequence>
<dbReference type="InParanoid" id="F0XS00"/>
<organism evidence="3">
    <name type="scientific">Grosmannia clavigera (strain kw1407 / UAMH 11150)</name>
    <name type="common">Blue stain fungus</name>
    <name type="synonym">Graphiocladiella clavigera</name>
    <dbReference type="NCBI Taxonomy" id="655863"/>
    <lineage>
        <taxon>Eukaryota</taxon>
        <taxon>Fungi</taxon>
        <taxon>Dikarya</taxon>
        <taxon>Ascomycota</taxon>
        <taxon>Pezizomycotina</taxon>
        <taxon>Sordariomycetes</taxon>
        <taxon>Sordariomycetidae</taxon>
        <taxon>Ophiostomatales</taxon>
        <taxon>Ophiostomataceae</taxon>
        <taxon>Leptographium</taxon>
    </lineage>
</organism>
<accession>F0XS00</accession>
<feature type="compositionally biased region" description="Polar residues" evidence="1">
    <location>
        <begin position="565"/>
        <end position="580"/>
    </location>
</feature>
<dbReference type="Proteomes" id="UP000007796">
    <property type="component" value="Unassembled WGS sequence"/>
</dbReference>
<dbReference type="HOGENOM" id="CLU_329570_0_0_1"/>
<dbReference type="OrthoDB" id="5244801at2759"/>
<feature type="region of interest" description="Disordered" evidence="1">
    <location>
        <begin position="670"/>
        <end position="722"/>
    </location>
</feature>
<feature type="region of interest" description="Disordered" evidence="1">
    <location>
        <begin position="66"/>
        <end position="99"/>
    </location>
</feature>
<evidence type="ECO:0000313" key="3">
    <source>
        <dbReference type="Proteomes" id="UP000007796"/>
    </source>
</evidence>
<gene>
    <name evidence="2" type="ORF">CMQ_8012</name>
</gene>
<feature type="compositionally biased region" description="Polar residues" evidence="1">
    <location>
        <begin position="87"/>
        <end position="97"/>
    </location>
</feature>
<feature type="compositionally biased region" description="Polar residues" evidence="1">
    <location>
        <begin position="407"/>
        <end position="416"/>
    </location>
</feature>
<feature type="region of interest" description="Disordered" evidence="1">
    <location>
        <begin position="383"/>
        <end position="426"/>
    </location>
</feature>
<name>F0XS00_GROCL</name>
<evidence type="ECO:0000256" key="1">
    <source>
        <dbReference type="SAM" id="MobiDB-lite"/>
    </source>
</evidence>
<keyword evidence="3" id="KW-1185">Reference proteome</keyword>
<reference evidence="2 3" key="1">
    <citation type="journal article" date="2011" name="Proc. Natl. Acad. Sci. U.S.A.">
        <title>Genome and transcriptome analyses of the mountain pine beetle-fungal symbiont Grosmannia clavigera, a lodgepole pine pathogen.</title>
        <authorList>
            <person name="DiGuistini S."/>
            <person name="Wang Y."/>
            <person name="Liao N.Y."/>
            <person name="Taylor G."/>
            <person name="Tanguay P."/>
            <person name="Feau N."/>
            <person name="Henrissat B."/>
            <person name="Chan S.K."/>
            <person name="Hesse-Orce U."/>
            <person name="Alamouti S.M."/>
            <person name="Tsui C.K.M."/>
            <person name="Docking R.T."/>
            <person name="Levasseur A."/>
            <person name="Haridas S."/>
            <person name="Robertson G."/>
            <person name="Birol I."/>
            <person name="Holt R.A."/>
            <person name="Marra M.A."/>
            <person name="Hamelin R.C."/>
            <person name="Hirst M."/>
            <person name="Jones S.J.M."/>
            <person name="Bohlmann J."/>
            <person name="Breuil C."/>
        </authorList>
    </citation>
    <scope>NUCLEOTIDE SEQUENCE [LARGE SCALE GENOMIC DNA]</scope>
    <source>
        <strain evidence="3">kw1407 / UAMH 11150</strain>
    </source>
</reference>
<feature type="compositionally biased region" description="Low complexity" evidence="1">
    <location>
        <begin position="548"/>
        <end position="564"/>
    </location>
</feature>
<dbReference type="RefSeq" id="XP_014169127.1">
    <property type="nucleotide sequence ID" value="XM_014313652.1"/>
</dbReference>
<dbReference type="EMBL" id="GL629990">
    <property type="protein sequence ID" value="EFW99644.1"/>
    <property type="molecule type" value="Genomic_DNA"/>
</dbReference>